<dbReference type="SUPFAM" id="SSF82771">
    <property type="entry name" value="GIY-YIG endonuclease"/>
    <property type="match status" value="1"/>
</dbReference>
<dbReference type="CDD" id="cd06127">
    <property type="entry name" value="DEDDh"/>
    <property type="match status" value="1"/>
</dbReference>
<evidence type="ECO:0000313" key="5">
    <source>
        <dbReference type="Proteomes" id="UP000182146"/>
    </source>
</evidence>
<organism evidence="4 5">
    <name type="scientific">Geoalkalibacter ferrihydriticus</name>
    <dbReference type="NCBI Taxonomy" id="392333"/>
    <lineage>
        <taxon>Bacteria</taxon>
        <taxon>Pseudomonadati</taxon>
        <taxon>Thermodesulfobacteriota</taxon>
        <taxon>Desulfuromonadia</taxon>
        <taxon>Desulfuromonadales</taxon>
        <taxon>Geoalkalibacteraceae</taxon>
        <taxon>Geoalkalibacter</taxon>
    </lineage>
</organism>
<evidence type="ECO:0000259" key="3">
    <source>
        <dbReference type="PROSITE" id="PS50164"/>
    </source>
</evidence>
<dbReference type="OrthoDB" id="9804290at2"/>
<evidence type="ECO:0000256" key="2">
    <source>
        <dbReference type="ARBA" id="ARBA00026073"/>
    </source>
</evidence>
<dbReference type="GO" id="GO:0045004">
    <property type="term" value="P:DNA replication proofreading"/>
    <property type="evidence" value="ECO:0007669"/>
    <property type="project" value="TreeGrafter"/>
</dbReference>
<dbReference type="NCBIfam" id="TIGR00573">
    <property type="entry name" value="dnaq"/>
    <property type="match status" value="1"/>
</dbReference>
<dbReference type="STRING" id="392333.SAMN05660860_02223"/>
<dbReference type="SUPFAM" id="SSF53098">
    <property type="entry name" value="Ribonuclease H-like"/>
    <property type="match status" value="1"/>
</dbReference>
<dbReference type="Pfam" id="PF01541">
    <property type="entry name" value="GIY-YIG"/>
    <property type="match status" value="1"/>
</dbReference>
<dbReference type="Pfam" id="PF00929">
    <property type="entry name" value="RNase_T"/>
    <property type="match status" value="1"/>
</dbReference>
<feature type="domain" description="GIY-YIG" evidence="3">
    <location>
        <begin position="218"/>
        <end position="296"/>
    </location>
</feature>
<dbReference type="InterPro" id="IPR036397">
    <property type="entry name" value="RNaseH_sf"/>
</dbReference>
<dbReference type="InterPro" id="IPR035901">
    <property type="entry name" value="GIY-YIG_endonuc_sf"/>
</dbReference>
<dbReference type="Proteomes" id="UP000182146">
    <property type="component" value="Unassembled WGS sequence"/>
</dbReference>
<dbReference type="GO" id="GO:0003887">
    <property type="term" value="F:DNA-directed DNA polymerase activity"/>
    <property type="evidence" value="ECO:0007669"/>
    <property type="project" value="InterPro"/>
</dbReference>
<sequence length="508" mass="56628">MFDSGPAVQPGAPPLSASQLPAYCVVLDLETTGTSPTHNRIIEVGLCEIENGQVVEEWSSLVNPQVPISPFIAQYTGISNELVADAPLFDEIGEDLYNRLRGKVLIAHNARFDYGFLKNEFARLGFDYQEKTLCTLKLSRRLYPEHRRHGLDALIERHGLSSQARHRALGDVRMTWEFVCKALAEHQPETVAPVLAKILGRPSLPPNLPPEEIEALPSAPGVYLFFGENDTALYVGKSVDLRTRVLSHFSGDHRRHKDMRLSQQIHRLEFIETAGELGALLLEARLVKELSPVHNRRLRRTRELHILRLAPDPSQGTIEILSLTHVAPKDLAHIHGLFRSPREAQKALREIASEHNLCLKVMGLEKGRGACFAYQLKKCRGACLGEEPPALHRARLQMALSALKLRTWPFAGTVGFRERSATGRTAVHVFDQWCHLGTAQDETELADILECSSEPLGFDLDGYKILCRYLEKKHGKLDVVPLAGKTAAKLIAEDETAIRLETDGLCSC</sequence>
<dbReference type="SMART" id="SM00479">
    <property type="entry name" value="EXOIII"/>
    <property type="match status" value="1"/>
</dbReference>
<dbReference type="CDD" id="cd10434">
    <property type="entry name" value="GIY-YIG_UvrC_Cho"/>
    <property type="match status" value="1"/>
</dbReference>
<dbReference type="PANTHER" id="PTHR30231:SF37">
    <property type="entry name" value="EXODEOXYRIBONUCLEASE 10"/>
    <property type="match status" value="1"/>
</dbReference>
<dbReference type="SMART" id="SM00465">
    <property type="entry name" value="GIYc"/>
    <property type="match status" value="1"/>
</dbReference>
<dbReference type="FunFam" id="3.30.420.10:FF:000045">
    <property type="entry name" value="3'-5' exonuclease DinG"/>
    <property type="match status" value="1"/>
</dbReference>
<dbReference type="InterPro" id="IPR006054">
    <property type="entry name" value="DnaQ"/>
</dbReference>
<evidence type="ECO:0000313" key="4">
    <source>
        <dbReference type="EMBL" id="SDM25612.1"/>
    </source>
</evidence>
<dbReference type="InterPro" id="IPR012337">
    <property type="entry name" value="RNaseH-like_sf"/>
</dbReference>
<dbReference type="EMBL" id="FNGU01000004">
    <property type="protein sequence ID" value="SDM25612.1"/>
    <property type="molecule type" value="Genomic_DNA"/>
</dbReference>
<evidence type="ECO:0000256" key="1">
    <source>
        <dbReference type="ARBA" id="ARBA00025483"/>
    </source>
</evidence>
<protein>
    <submittedName>
        <fullName evidence="4">DNA polymerase-3 subunit epsilon</fullName>
    </submittedName>
</protein>
<dbReference type="RefSeq" id="WP_074669553.1">
    <property type="nucleotide sequence ID" value="NZ_FNGU01000004.1"/>
</dbReference>
<dbReference type="Gene3D" id="3.30.420.10">
    <property type="entry name" value="Ribonuclease H-like superfamily/Ribonuclease H"/>
    <property type="match status" value="1"/>
</dbReference>
<dbReference type="AlphaFoldDB" id="A0A1G9RR15"/>
<name>A0A1G9RR15_9BACT</name>
<dbReference type="GO" id="GO:0003677">
    <property type="term" value="F:DNA binding"/>
    <property type="evidence" value="ECO:0007669"/>
    <property type="project" value="InterPro"/>
</dbReference>
<dbReference type="GO" id="GO:0005829">
    <property type="term" value="C:cytosol"/>
    <property type="evidence" value="ECO:0007669"/>
    <property type="project" value="TreeGrafter"/>
</dbReference>
<dbReference type="InterPro" id="IPR000305">
    <property type="entry name" value="GIY-YIG_endonuc"/>
</dbReference>
<dbReference type="GO" id="GO:0008408">
    <property type="term" value="F:3'-5' exonuclease activity"/>
    <property type="evidence" value="ECO:0007669"/>
    <property type="project" value="TreeGrafter"/>
</dbReference>
<proteinExistence type="predicted"/>
<dbReference type="InterPro" id="IPR047296">
    <property type="entry name" value="GIY-YIG_UvrC_Cho"/>
</dbReference>
<accession>A0A1G9RR15</accession>
<comment type="function">
    <text evidence="1">DNA polymerase III is a complex, multichain enzyme responsible for most of the replicative synthesis in bacteria. The epsilon subunit contain the editing function and is a proofreading 3'-5' exonuclease.</text>
</comment>
<comment type="subunit">
    <text evidence="2">DNA polymerase III contains a core (composed of alpha, epsilon and theta chains) that associates with a tau subunit. This core dimerizes to form the POLIII' complex. PolIII' associates with the gamma complex (composed of gamma, delta, delta', psi and chi chains) and with the beta chain to form the complete DNA polymerase III complex.</text>
</comment>
<dbReference type="GO" id="GO:0006289">
    <property type="term" value="P:nucleotide-excision repair"/>
    <property type="evidence" value="ECO:0007669"/>
    <property type="project" value="InterPro"/>
</dbReference>
<reference evidence="4 5" key="1">
    <citation type="submission" date="2016-10" db="EMBL/GenBank/DDBJ databases">
        <authorList>
            <person name="de Groot N.N."/>
        </authorList>
    </citation>
    <scope>NUCLEOTIDE SEQUENCE [LARGE SCALE GENOMIC DNA]</scope>
    <source>
        <strain evidence="4 5">DSM 17813</strain>
    </source>
</reference>
<dbReference type="PANTHER" id="PTHR30231">
    <property type="entry name" value="DNA POLYMERASE III SUBUNIT EPSILON"/>
    <property type="match status" value="1"/>
</dbReference>
<gene>
    <name evidence="4" type="ORF">SAMN05660860_02223</name>
</gene>
<dbReference type="PROSITE" id="PS50164">
    <property type="entry name" value="GIY_YIG"/>
    <property type="match status" value="1"/>
</dbReference>
<dbReference type="Gene3D" id="3.40.1440.10">
    <property type="entry name" value="GIY-YIG endonuclease"/>
    <property type="match status" value="1"/>
</dbReference>
<dbReference type="InterPro" id="IPR013520">
    <property type="entry name" value="Ribonucl_H"/>
</dbReference>